<evidence type="ECO:0000256" key="2">
    <source>
        <dbReference type="ARBA" id="ARBA00022525"/>
    </source>
</evidence>
<dbReference type="InterPro" id="IPR050605">
    <property type="entry name" value="Olfactomedin-like_domain"/>
</dbReference>
<dbReference type="GeneTree" id="ENSGT00940000158020"/>
<dbReference type="AlphaFoldDB" id="A0A8C4T7P7"/>
<feature type="region of interest" description="Disordered" evidence="4">
    <location>
        <begin position="198"/>
        <end position="220"/>
    </location>
</feature>
<dbReference type="Pfam" id="PF01391">
    <property type="entry name" value="Collagen"/>
    <property type="match status" value="1"/>
</dbReference>
<gene>
    <name evidence="7" type="primary">GLDN</name>
</gene>
<dbReference type="InterPro" id="IPR003112">
    <property type="entry name" value="Olfac-like_dom"/>
</dbReference>
<evidence type="ECO:0000256" key="5">
    <source>
        <dbReference type="SAM" id="SignalP"/>
    </source>
</evidence>
<dbReference type="Gene3D" id="1.20.5.320">
    <property type="entry name" value="6-Phosphogluconate Dehydrogenase, domain 3"/>
    <property type="match status" value="1"/>
</dbReference>
<dbReference type="Pfam" id="PF02191">
    <property type="entry name" value="OLF"/>
    <property type="match status" value="1"/>
</dbReference>
<reference evidence="7" key="1">
    <citation type="submission" date="2021-06" db="EMBL/GenBank/DDBJ databases">
        <authorList>
            <consortium name="Wellcome Sanger Institute Data Sharing"/>
        </authorList>
    </citation>
    <scope>NUCLEOTIDE SEQUENCE [LARGE SCALE GENOMIC DNA]</scope>
</reference>
<proteinExistence type="predicted"/>
<name>A0A8C4T7P7_ERPCA</name>
<comment type="caution">
    <text evidence="3">Lacks conserved residue(s) required for the propagation of feature annotation.</text>
</comment>
<dbReference type="Ensembl" id="ENSECRT00000027035.1">
    <property type="protein sequence ID" value="ENSECRP00000026482.1"/>
    <property type="gene ID" value="ENSECRG00000017868.1"/>
</dbReference>
<dbReference type="PANTHER" id="PTHR23192">
    <property type="entry name" value="OLFACTOMEDIN-RELATED"/>
    <property type="match status" value="1"/>
</dbReference>
<keyword evidence="5" id="KW-0732">Signal</keyword>
<dbReference type="PROSITE" id="PS51132">
    <property type="entry name" value="OLF"/>
    <property type="match status" value="1"/>
</dbReference>
<dbReference type="GO" id="GO:0005615">
    <property type="term" value="C:extracellular space"/>
    <property type="evidence" value="ECO:0007669"/>
    <property type="project" value="TreeGrafter"/>
</dbReference>
<accession>A0A8C4T7P7</accession>
<keyword evidence="2" id="KW-0964">Secreted</keyword>
<evidence type="ECO:0000259" key="6">
    <source>
        <dbReference type="PROSITE" id="PS51132"/>
    </source>
</evidence>
<sequence length="496" mass="54092">MGFTAYKPGGGPGCHLSLLGLVFLILQHNSLSAQLKDLEVQLDTFCESSVVKFLREVIEDKEDEPQPFQFSRNKRSREPHQSTIQAENEDMLMLMTYSMIPVSRTYHLLPDYCSLPGADGLPGHNGSIGLPGLKGEPGEVGKRGKRGLPGEKGEPGEMGEKGDPGEIGFPGPRGEPGLKGEPGVNAEKGEFLNEIFLEGSQGPAGPPGPPGPAGPPGPIGPPGPVCCVLYGTGLTHAVPNDDTLSGKTAEKTKQAALKKAGTPQFTVSTPVNVTKAGNTFGTWMQDTLRDDETIWVAEHFSGRTLKEYPNLLSFQNGSFKVIDLQKAFFQGCGHVVHNGSLYYHIAGSYKITIKIEDAFYNNLNYLFHNSKTYFNLAADENGLWIIYASSLDENVMVAQLDEKTFSVTHHVNTTYPRSKAGNAFIACGVLYVTDTKDLKVTFAFDLLKGKHLNASFDLRSPNGVLAMLSYNPKDHRLYTWDNGCIMEYKVHFLSDD</sequence>
<reference evidence="7" key="2">
    <citation type="submission" date="2025-08" db="UniProtKB">
        <authorList>
            <consortium name="Ensembl"/>
        </authorList>
    </citation>
    <scope>IDENTIFICATION</scope>
</reference>
<feature type="chain" id="PRO_5034828129" evidence="5">
    <location>
        <begin position="33"/>
        <end position="496"/>
    </location>
</feature>
<dbReference type="GO" id="GO:0007165">
    <property type="term" value="P:signal transduction"/>
    <property type="evidence" value="ECO:0007669"/>
    <property type="project" value="TreeGrafter"/>
</dbReference>
<feature type="region of interest" description="Disordered" evidence="4">
    <location>
        <begin position="126"/>
        <end position="185"/>
    </location>
</feature>
<evidence type="ECO:0000313" key="7">
    <source>
        <dbReference type="Ensembl" id="ENSECRP00000026482.1"/>
    </source>
</evidence>
<feature type="compositionally biased region" description="Basic and acidic residues" evidence="4">
    <location>
        <begin position="136"/>
        <end position="164"/>
    </location>
</feature>
<dbReference type="Proteomes" id="UP000694620">
    <property type="component" value="Chromosome 17"/>
</dbReference>
<protein>
    <submittedName>
        <fullName evidence="7">Gliomedin</fullName>
    </submittedName>
</protein>
<evidence type="ECO:0000313" key="8">
    <source>
        <dbReference type="Proteomes" id="UP000694620"/>
    </source>
</evidence>
<feature type="signal peptide" evidence="5">
    <location>
        <begin position="1"/>
        <end position="32"/>
    </location>
</feature>
<feature type="domain" description="Olfactomedin-like" evidence="6">
    <location>
        <begin position="259"/>
        <end position="494"/>
    </location>
</feature>
<evidence type="ECO:0000256" key="3">
    <source>
        <dbReference type="PROSITE-ProRule" id="PRU00446"/>
    </source>
</evidence>
<feature type="compositionally biased region" description="Pro residues" evidence="4">
    <location>
        <begin position="204"/>
        <end position="220"/>
    </location>
</feature>
<dbReference type="InterPro" id="IPR008160">
    <property type="entry name" value="Collagen"/>
</dbReference>
<organism evidence="7 8">
    <name type="scientific">Erpetoichthys calabaricus</name>
    <name type="common">Rope fish</name>
    <name type="synonym">Calamoichthys calabaricus</name>
    <dbReference type="NCBI Taxonomy" id="27687"/>
    <lineage>
        <taxon>Eukaryota</taxon>
        <taxon>Metazoa</taxon>
        <taxon>Chordata</taxon>
        <taxon>Craniata</taxon>
        <taxon>Vertebrata</taxon>
        <taxon>Euteleostomi</taxon>
        <taxon>Actinopterygii</taxon>
        <taxon>Polypteriformes</taxon>
        <taxon>Polypteridae</taxon>
        <taxon>Erpetoichthys</taxon>
    </lineage>
</organism>
<dbReference type="GO" id="GO:0009986">
    <property type="term" value="C:cell surface"/>
    <property type="evidence" value="ECO:0007669"/>
    <property type="project" value="TreeGrafter"/>
</dbReference>
<comment type="subcellular location">
    <subcellularLocation>
        <location evidence="1">Secreted</location>
    </subcellularLocation>
</comment>
<reference evidence="7" key="3">
    <citation type="submission" date="2025-09" db="UniProtKB">
        <authorList>
            <consortium name="Ensembl"/>
        </authorList>
    </citation>
    <scope>IDENTIFICATION</scope>
</reference>
<evidence type="ECO:0000256" key="1">
    <source>
        <dbReference type="ARBA" id="ARBA00004613"/>
    </source>
</evidence>
<dbReference type="SMART" id="SM00284">
    <property type="entry name" value="OLF"/>
    <property type="match status" value="1"/>
</dbReference>
<evidence type="ECO:0000256" key="4">
    <source>
        <dbReference type="SAM" id="MobiDB-lite"/>
    </source>
</evidence>
<keyword evidence="8" id="KW-1185">Reference proteome</keyword>
<dbReference type="PANTHER" id="PTHR23192:SF85">
    <property type="entry name" value="GLIOMEDIN"/>
    <property type="match status" value="1"/>
</dbReference>